<sequence>MGLTSYLSGTGYMIELASNSSDTGYMIELASNSSDTGYMIELASNSSDTGYMIELASNSSDTGYMIELASNSSDTGYITGLDSDSKKERNVLVLTAVSGCHPRQERIDEDRITQTSGYEEELFLWEKSQNLNSLKTQLKWETCE</sequence>
<accession>A0A8T0F2L6</accession>
<evidence type="ECO:0000313" key="2">
    <source>
        <dbReference type="Proteomes" id="UP000807504"/>
    </source>
</evidence>
<dbReference type="Proteomes" id="UP000807504">
    <property type="component" value="Unassembled WGS sequence"/>
</dbReference>
<reference evidence="1" key="1">
    <citation type="journal article" date="2020" name="bioRxiv">
        <title>Chromosome-level reference genome of the European wasp spider Argiope bruennichi: a resource for studies on range expansion and evolutionary adaptation.</title>
        <authorList>
            <person name="Sheffer M.M."/>
            <person name="Hoppe A."/>
            <person name="Krehenwinkel H."/>
            <person name="Uhl G."/>
            <person name="Kuss A.W."/>
            <person name="Jensen L."/>
            <person name="Jensen C."/>
            <person name="Gillespie R.G."/>
            <person name="Hoff K.J."/>
            <person name="Prost S."/>
        </authorList>
    </citation>
    <scope>NUCLEOTIDE SEQUENCE</scope>
</reference>
<evidence type="ECO:0000313" key="1">
    <source>
        <dbReference type="EMBL" id="KAF8784702.1"/>
    </source>
</evidence>
<proteinExistence type="predicted"/>
<gene>
    <name evidence="1" type="ORF">HNY73_010347</name>
</gene>
<organism evidence="1 2">
    <name type="scientific">Argiope bruennichi</name>
    <name type="common">Wasp spider</name>
    <name type="synonym">Aranea bruennichi</name>
    <dbReference type="NCBI Taxonomy" id="94029"/>
    <lineage>
        <taxon>Eukaryota</taxon>
        <taxon>Metazoa</taxon>
        <taxon>Ecdysozoa</taxon>
        <taxon>Arthropoda</taxon>
        <taxon>Chelicerata</taxon>
        <taxon>Arachnida</taxon>
        <taxon>Araneae</taxon>
        <taxon>Araneomorphae</taxon>
        <taxon>Entelegynae</taxon>
        <taxon>Araneoidea</taxon>
        <taxon>Araneidae</taxon>
        <taxon>Argiope</taxon>
    </lineage>
</organism>
<keyword evidence="2" id="KW-1185">Reference proteome</keyword>
<dbReference type="AlphaFoldDB" id="A0A8T0F2L6"/>
<reference evidence="1" key="2">
    <citation type="submission" date="2020-06" db="EMBL/GenBank/DDBJ databases">
        <authorList>
            <person name="Sheffer M."/>
        </authorList>
    </citation>
    <scope>NUCLEOTIDE SEQUENCE</scope>
</reference>
<name>A0A8T0F2L6_ARGBR</name>
<protein>
    <submittedName>
        <fullName evidence="1">Uncharacterized protein</fullName>
    </submittedName>
</protein>
<dbReference type="EMBL" id="JABXBU010000030">
    <property type="protein sequence ID" value="KAF8784702.1"/>
    <property type="molecule type" value="Genomic_DNA"/>
</dbReference>
<comment type="caution">
    <text evidence="1">The sequence shown here is derived from an EMBL/GenBank/DDBJ whole genome shotgun (WGS) entry which is preliminary data.</text>
</comment>